<dbReference type="PROSITE" id="PS50893">
    <property type="entry name" value="ABC_TRANSPORTER_2"/>
    <property type="match status" value="1"/>
</dbReference>
<dbReference type="InterPro" id="IPR017871">
    <property type="entry name" value="ABC_transporter-like_CS"/>
</dbReference>
<dbReference type="InterPro" id="IPR050166">
    <property type="entry name" value="ABC_transporter_ATP-bind"/>
</dbReference>
<protein>
    <submittedName>
        <fullName evidence="5">ABC transporter, ATP-binding protein</fullName>
    </submittedName>
</protein>
<dbReference type="STRING" id="147375.BXP28_06650"/>
<name>A0A2L1UDE7_9BACL</name>
<evidence type="ECO:0000259" key="4">
    <source>
        <dbReference type="PROSITE" id="PS50893"/>
    </source>
</evidence>
<dbReference type="AlphaFoldDB" id="A0A2L1UDE7"/>
<dbReference type="InterPro" id="IPR027417">
    <property type="entry name" value="P-loop_NTPase"/>
</dbReference>
<evidence type="ECO:0000313" key="7">
    <source>
        <dbReference type="Proteomes" id="UP000239833"/>
    </source>
</evidence>
<evidence type="ECO:0000313" key="6">
    <source>
        <dbReference type="EMBL" id="QHZ52123.1"/>
    </source>
</evidence>
<keyword evidence="2" id="KW-0547">Nucleotide-binding</keyword>
<evidence type="ECO:0000313" key="5">
    <source>
        <dbReference type="EMBL" id="AVF26183.1"/>
    </source>
</evidence>
<keyword evidence="3 5" id="KW-0067">ATP-binding</keyword>
<accession>A0A6C0QU21</accession>
<dbReference type="PROSITE" id="PS00211">
    <property type="entry name" value="ABC_TRANSPORTER_1"/>
    <property type="match status" value="1"/>
</dbReference>
<dbReference type="InterPro" id="IPR003439">
    <property type="entry name" value="ABC_transporter-like_ATP-bd"/>
</dbReference>
<dbReference type="Gene3D" id="3.40.50.300">
    <property type="entry name" value="P-loop containing nucleotide triphosphate hydrolases"/>
    <property type="match status" value="1"/>
</dbReference>
<proteinExistence type="predicted"/>
<dbReference type="Proteomes" id="UP000239833">
    <property type="component" value="Chromosome"/>
</dbReference>
<dbReference type="EMBL" id="CP019717">
    <property type="protein sequence ID" value="QHZ52123.1"/>
    <property type="molecule type" value="Genomic_DNA"/>
</dbReference>
<dbReference type="Proteomes" id="UP000464330">
    <property type="component" value="Chromosome"/>
</dbReference>
<dbReference type="InterPro" id="IPR003593">
    <property type="entry name" value="AAA+_ATPase"/>
</dbReference>
<dbReference type="GO" id="GO:0016887">
    <property type="term" value="F:ATP hydrolysis activity"/>
    <property type="evidence" value="ECO:0007669"/>
    <property type="project" value="InterPro"/>
</dbReference>
<organism evidence="5 7">
    <name type="scientific">Paenibacillus larvae subsp. larvae</name>
    <dbReference type="NCBI Taxonomy" id="147375"/>
    <lineage>
        <taxon>Bacteria</taxon>
        <taxon>Bacillati</taxon>
        <taxon>Bacillota</taxon>
        <taxon>Bacilli</taxon>
        <taxon>Bacillales</taxon>
        <taxon>Paenibacillaceae</taxon>
        <taxon>Paenibacillus</taxon>
    </lineage>
</organism>
<dbReference type="SUPFAM" id="SSF52540">
    <property type="entry name" value="P-loop containing nucleoside triphosphate hydrolases"/>
    <property type="match status" value="1"/>
</dbReference>
<evidence type="ECO:0000256" key="1">
    <source>
        <dbReference type="ARBA" id="ARBA00022448"/>
    </source>
</evidence>
<reference evidence="7" key="1">
    <citation type="submission" date="2017-02" db="EMBL/GenBank/DDBJ databases">
        <title>Delineation of Paenibacillus larvae strains originating from foulbrood outbreaks.</title>
        <authorList>
            <person name="Beims H."/>
            <person name="Bunk B."/>
            <person name="Sproeer C."/>
            <person name="Mohr K.I."/>
            <person name="Pradella S."/>
            <person name="Guenther G."/>
            <person name="Rohde M."/>
            <person name="von der Ohe W."/>
            <person name="Steinert M."/>
        </authorList>
    </citation>
    <scope>NUCLEOTIDE SEQUENCE [LARGE SCALE GENOMIC DNA]</scope>
    <source>
        <strain evidence="7">Eric_III</strain>
    </source>
</reference>
<dbReference type="RefSeq" id="WP_024093909.1">
    <property type="nucleotide sequence ID" value="NZ_CP019651.1"/>
</dbReference>
<sequence>MTIKKLELVHLTKTFTQEKNERTVLKDISLHVNEGEFVSLIGPSGSGKSTLFHIIGGLIPPSSGEVKLEGKTVTGQKGLISYMPQQASLLPWRTIEQNVIMALEVSGKPASASLEKARAWLKRAGLSGYENSYPHVLSGGMQQRVSFLRALLSEQELMCLDEPFGALDALTRQDMQEWLLHLWEENKRSVLFVTHSIEEALYLSDRIYLLSKKPTIVLEEIRVPFDRPRREEVQLDSLFLQLKQDIYRQMKSQQAIGAGG</sequence>
<reference evidence="5 8" key="2">
    <citation type="journal article" date="2020" name="Int. J. Med. Microbiol.">
        <title>Discovery of Paenibacillus larvae ERIC V: Phenotypic and genomic comparison to genotypes ERIC I-IV reveal different inventories of virulence factors which correlate with epidemiological prevalences of American Foulbrood.</title>
        <authorList>
            <person name="Beims H."/>
            <person name="Bunk B."/>
            <person name="Erler S."/>
            <person name="Mohr K.I."/>
            <person name="Sproer C."/>
            <person name="Pradella S."/>
            <person name="Gunther G."/>
            <person name="Rohde M."/>
            <person name="von der Ohe W."/>
            <person name="Steinert M."/>
        </authorList>
    </citation>
    <scope>NUCLEOTIDE SEQUENCE</scope>
    <source>
        <strain evidence="5">Eric_III</strain>
        <strain evidence="6">Eric_V</strain>
    </source>
</reference>
<dbReference type="GeneID" id="64218748"/>
<keyword evidence="1" id="KW-0813">Transport</keyword>
<dbReference type="CDD" id="cd03293">
    <property type="entry name" value="ABC_NrtD_SsuB_transporters"/>
    <property type="match status" value="1"/>
</dbReference>
<evidence type="ECO:0000256" key="3">
    <source>
        <dbReference type="ARBA" id="ARBA00022840"/>
    </source>
</evidence>
<accession>A0A8B6WXY8</accession>
<dbReference type="Pfam" id="PF00005">
    <property type="entry name" value="ABC_tran"/>
    <property type="match status" value="1"/>
</dbReference>
<dbReference type="PANTHER" id="PTHR42788:SF2">
    <property type="entry name" value="ABC TRANSPORTER ATP-BINDING PROTEIN"/>
    <property type="match status" value="1"/>
</dbReference>
<dbReference type="GO" id="GO:0005524">
    <property type="term" value="F:ATP binding"/>
    <property type="evidence" value="ECO:0007669"/>
    <property type="project" value="UniProtKB-KW"/>
</dbReference>
<dbReference type="SMART" id="SM00382">
    <property type="entry name" value="AAA"/>
    <property type="match status" value="1"/>
</dbReference>
<gene>
    <name evidence="5" type="ORF">ERICIII_02015</name>
    <name evidence="6" type="ORF">ERICV_03007</name>
</gene>
<feature type="domain" description="ABC transporter" evidence="4">
    <location>
        <begin position="6"/>
        <end position="237"/>
    </location>
</feature>
<evidence type="ECO:0000313" key="8">
    <source>
        <dbReference type="Proteomes" id="UP000464330"/>
    </source>
</evidence>
<dbReference type="PANTHER" id="PTHR42788">
    <property type="entry name" value="TAURINE IMPORT ATP-BINDING PROTEIN-RELATED"/>
    <property type="match status" value="1"/>
</dbReference>
<evidence type="ECO:0000256" key="2">
    <source>
        <dbReference type="ARBA" id="ARBA00022741"/>
    </source>
</evidence>
<accession>A0A2L1UDE7</accession>
<dbReference type="EMBL" id="CP019655">
    <property type="protein sequence ID" value="AVF26183.1"/>
    <property type="molecule type" value="Genomic_DNA"/>
</dbReference>